<dbReference type="InterPro" id="IPR013512">
    <property type="entry name" value="DXP_reductoisomerase_N"/>
</dbReference>
<feature type="domain" description="1-deoxy-D-xylulose 5-phosphate reductoisomerase C-terminal" evidence="11">
    <location>
        <begin position="120"/>
        <end position="203"/>
    </location>
</feature>
<feature type="binding site" evidence="9">
    <location>
        <position position="13"/>
    </location>
    <ligand>
        <name>NADPH</name>
        <dbReference type="ChEBI" id="CHEBI:57783"/>
    </ligand>
</feature>
<dbReference type="OrthoDB" id="9806546at2"/>
<keyword evidence="3 9" id="KW-0479">Metal-binding</keyword>
<evidence type="ECO:0000256" key="7">
    <source>
        <dbReference type="ARBA" id="ARBA00023229"/>
    </source>
</evidence>
<proteinExistence type="inferred from homology"/>
<name>A0A0F0KJH2_9MICO</name>
<gene>
    <name evidence="9 13" type="primary">dxr</name>
    <name evidence="13" type="ORF">RL72_03059</name>
</gene>
<comment type="pathway">
    <text evidence="1 9">Isoprenoid biosynthesis; isopentenyl diphosphate biosynthesis via DXP pathway; isopentenyl diphosphate from 1-deoxy-D-xylulose 5-phosphate: step 1/6.</text>
</comment>
<evidence type="ECO:0000313" key="14">
    <source>
        <dbReference type="Proteomes" id="UP000033448"/>
    </source>
</evidence>
<feature type="binding site" evidence="9">
    <location>
        <position position="36"/>
    </location>
    <ligand>
        <name>NADPH</name>
        <dbReference type="ChEBI" id="CHEBI:57783"/>
    </ligand>
</feature>
<dbReference type="GO" id="GO:0070402">
    <property type="term" value="F:NADPH binding"/>
    <property type="evidence" value="ECO:0007669"/>
    <property type="project" value="InterPro"/>
</dbReference>
<evidence type="ECO:0000259" key="10">
    <source>
        <dbReference type="Pfam" id="PF02670"/>
    </source>
</evidence>
<evidence type="ECO:0000256" key="4">
    <source>
        <dbReference type="ARBA" id="ARBA00022857"/>
    </source>
</evidence>
<feature type="domain" description="1-deoxy-D-xylulose 5-phosphate reductoisomerase N-terminal" evidence="10">
    <location>
        <begin position="4"/>
        <end position="52"/>
    </location>
</feature>
<dbReference type="PANTHER" id="PTHR30525:SF0">
    <property type="entry name" value="1-DEOXY-D-XYLULOSE 5-PHOSPHATE REDUCTOISOMERASE, CHLOROPLASTIC"/>
    <property type="match status" value="1"/>
</dbReference>
<dbReference type="AlphaFoldDB" id="A0A0F0KJH2"/>
<keyword evidence="13" id="KW-0413">Isomerase</keyword>
<accession>A0A0F0KJH2</accession>
<dbReference type="SUPFAM" id="SSF51735">
    <property type="entry name" value="NAD(P)-binding Rossmann-fold domains"/>
    <property type="match status" value="1"/>
</dbReference>
<feature type="binding site" evidence="9">
    <location>
        <position position="125"/>
    </location>
    <ligand>
        <name>1-deoxy-D-xylulose 5-phosphate</name>
        <dbReference type="ChEBI" id="CHEBI:57792"/>
    </ligand>
</feature>
<feature type="binding site" evidence="9">
    <location>
        <position position="195"/>
    </location>
    <ligand>
        <name>1-deoxy-D-xylulose 5-phosphate</name>
        <dbReference type="ChEBI" id="CHEBI:57792"/>
    </ligand>
</feature>
<evidence type="ECO:0000259" key="11">
    <source>
        <dbReference type="Pfam" id="PF08436"/>
    </source>
</evidence>
<evidence type="ECO:0000256" key="8">
    <source>
        <dbReference type="ARBA" id="ARBA00048543"/>
    </source>
</evidence>
<feature type="binding site" evidence="9">
    <location>
        <position position="12"/>
    </location>
    <ligand>
        <name>NADPH</name>
        <dbReference type="ChEBI" id="CHEBI:57783"/>
    </ligand>
</feature>
<reference evidence="13 14" key="1">
    <citation type="submission" date="2015-02" db="EMBL/GenBank/DDBJ databases">
        <title>Draft genome sequences of ten Microbacterium spp. with emphasis on heavy metal contaminated environments.</title>
        <authorList>
            <person name="Corretto E."/>
        </authorList>
    </citation>
    <scope>NUCLEOTIDE SEQUENCE [LARGE SCALE GENOMIC DNA]</scope>
    <source>
        <strain evidence="13 14">DSM 23848</strain>
    </source>
</reference>
<dbReference type="RefSeq" id="WP_045251726.1">
    <property type="nucleotide sequence ID" value="NZ_CP099706.1"/>
</dbReference>
<dbReference type="NCBIfam" id="TIGR00243">
    <property type="entry name" value="Dxr"/>
    <property type="match status" value="1"/>
</dbReference>
<evidence type="ECO:0000256" key="3">
    <source>
        <dbReference type="ARBA" id="ARBA00022723"/>
    </source>
</evidence>
<evidence type="ECO:0000256" key="6">
    <source>
        <dbReference type="ARBA" id="ARBA00023211"/>
    </source>
</evidence>
<feature type="binding site" evidence="9">
    <location>
        <position position="11"/>
    </location>
    <ligand>
        <name>NADPH</name>
        <dbReference type="ChEBI" id="CHEBI:57783"/>
    </ligand>
</feature>
<dbReference type="EC" id="1.1.1.267" evidence="9"/>
<dbReference type="Proteomes" id="UP000033448">
    <property type="component" value="Unassembled WGS sequence"/>
</dbReference>
<feature type="binding site" evidence="9">
    <location>
        <position position="186"/>
    </location>
    <ligand>
        <name>1-deoxy-D-xylulose 5-phosphate</name>
        <dbReference type="ChEBI" id="CHEBI:57792"/>
    </ligand>
</feature>
<comment type="similarity">
    <text evidence="2 9">Belongs to the DXR family.</text>
</comment>
<evidence type="ECO:0000256" key="5">
    <source>
        <dbReference type="ARBA" id="ARBA00023002"/>
    </source>
</evidence>
<feature type="binding site" evidence="9">
    <location>
        <position position="192"/>
    </location>
    <ligand>
        <name>1-deoxy-D-xylulose 5-phosphate</name>
        <dbReference type="ChEBI" id="CHEBI:57792"/>
    </ligand>
</feature>
<evidence type="ECO:0000313" key="13">
    <source>
        <dbReference type="EMBL" id="KJL19411.1"/>
    </source>
</evidence>
<feature type="binding site" evidence="9">
    <location>
        <position position="10"/>
    </location>
    <ligand>
        <name>NADPH</name>
        <dbReference type="ChEBI" id="CHEBI:57783"/>
    </ligand>
</feature>
<keyword evidence="6 9" id="KW-0464">Manganese</keyword>
<keyword evidence="7 9" id="KW-0414">Isoprene biosynthesis</keyword>
<keyword evidence="14" id="KW-1185">Reference proteome</keyword>
<dbReference type="GO" id="GO:0030604">
    <property type="term" value="F:1-deoxy-D-xylulose-5-phosphate reductoisomerase activity"/>
    <property type="evidence" value="ECO:0007669"/>
    <property type="project" value="UniProtKB-UniRule"/>
</dbReference>
<dbReference type="UniPathway" id="UPA00056">
    <property type="reaction ID" value="UER00092"/>
</dbReference>
<feature type="binding site" evidence="9">
    <location>
        <position position="191"/>
    </location>
    <ligand>
        <name>1-deoxy-D-xylulose 5-phosphate</name>
        <dbReference type="ChEBI" id="CHEBI:57792"/>
    </ligand>
</feature>
<feature type="binding site" evidence="9">
    <location>
        <position position="126"/>
    </location>
    <ligand>
        <name>1-deoxy-D-xylulose 5-phosphate</name>
        <dbReference type="ChEBI" id="CHEBI:57792"/>
    </ligand>
</feature>
<dbReference type="InterPro" id="IPR036291">
    <property type="entry name" value="NAD(P)-bd_dom_sf"/>
</dbReference>
<feature type="binding site" evidence="9">
    <location>
        <position position="173"/>
    </location>
    <ligand>
        <name>1-deoxy-D-xylulose 5-phosphate</name>
        <dbReference type="ChEBI" id="CHEBI:57792"/>
    </ligand>
</feature>
<keyword evidence="5 9" id="KW-0560">Oxidoreductase</keyword>
<feature type="binding site" evidence="9">
    <location>
        <position position="100"/>
    </location>
    <ligand>
        <name>NADPH</name>
        <dbReference type="ChEBI" id="CHEBI:57783"/>
    </ligand>
</feature>
<dbReference type="SUPFAM" id="SSF69055">
    <property type="entry name" value="1-deoxy-D-xylulose-5-phosphate reductoisomerase, C-terminal domain"/>
    <property type="match status" value="1"/>
</dbReference>
<comment type="cofactor">
    <cofactor evidence="9">
        <name>Mg(2+)</name>
        <dbReference type="ChEBI" id="CHEBI:18420"/>
    </cofactor>
    <cofactor evidence="9">
        <name>Mn(2+)</name>
        <dbReference type="ChEBI" id="CHEBI:29035"/>
    </cofactor>
</comment>
<feature type="binding site" evidence="9">
    <location>
        <position position="195"/>
    </location>
    <ligand>
        <name>Mn(2+)</name>
        <dbReference type="ChEBI" id="CHEBI:29035"/>
    </ligand>
</feature>
<dbReference type="GO" id="GO:0016853">
    <property type="term" value="F:isomerase activity"/>
    <property type="evidence" value="ECO:0007669"/>
    <property type="project" value="UniProtKB-KW"/>
</dbReference>
<dbReference type="EMBL" id="JYIT01000084">
    <property type="protein sequence ID" value="KJL19411.1"/>
    <property type="molecule type" value="Genomic_DNA"/>
</dbReference>
<comment type="function">
    <text evidence="9">Catalyzes the NADPH-dependent rearrangement and reduction of 1-deoxy-D-xylulose-5-phosphate (DXP) to 2-C-methyl-D-erythritol 4-phosphate (MEP).</text>
</comment>
<dbReference type="PANTHER" id="PTHR30525">
    <property type="entry name" value="1-DEOXY-D-XYLULOSE 5-PHOSPHATE REDUCTOISOMERASE"/>
    <property type="match status" value="1"/>
</dbReference>
<feature type="binding site" evidence="9">
    <location>
        <position position="102"/>
    </location>
    <ligand>
        <name>NADPH</name>
        <dbReference type="ChEBI" id="CHEBI:57783"/>
    </ligand>
</feature>
<evidence type="ECO:0000256" key="1">
    <source>
        <dbReference type="ARBA" id="ARBA00005094"/>
    </source>
</evidence>
<dbReference type="Gene3D" id="1.10.1740.10">
    <property type="match status" value="1"/>
</dbReference>
<evidence type="ECO:0000256" key="2">
    <source>
        <dbReference type="ARBA" id="ARBA00006825"/>
    </source>
</evidence>
<dbReference type="Pfam" id="PF02670">
    <property type="entry name" value="DXP_reductoisom"/>
    <property type="match status" value="2"/>
</dbReference>
<comment type="catalytic activity">
    <reaction evidence="8">
        <text>2-C-methyl-D-erythritol 4-phosphate + NADP(+) = 1-deoxy-D-xylulose 5-phosphate + NADPH + H(+)</text>
        <dbReference type="Rhea" id="RHEA:13717"/>
        <dbReference type="ChEBI" id="CHEBI:15378"/>
        <dbReference type="ChEBI" id="CHEBI:57783"/>
        <dbReference type="ChEBI" id="CHEBI:57792"/>
        <dbReference type="ChEBI" id="CHEBI:58262"/>
        <dbReference type="ChEBI" id="CHEBI:58349"/>
        <dbReference type="EC" id="1.1.1.267"/>
    </reaction>
    <physiologicalReaction direction="right-to-left" evidence="8">
        <dbReference type="Rhea" id="RHEA:13719"/>
    </physiologicalReaction>
</comment>
<dbReference type="SUPFAM" id="SSF55347">
    <property type="entry name" value="Glyceraldehyde-3-phosphate dehydrogenase-like, C-terminal domain"/>
    <property type="match status" value="1"/>
</dbReference>
<comment type="caution">
    <text evidence="9">Lacks conserved residue(s) required for the propagation of feature annotation.</text>
</comment>
<dbReference type="InterPro" id="IPR036169">
    <property type="entry name" value="DXPR_C_sf"/>
</dbReference>
<evidence type="ECO:0000259" key="12">
    <source>
        <dbReference type="Pfam" id="PF13288"/>
    </source>
</evidence>
<feature type="binding site" evidence="9">
    <location>
        <position position="101"/>
    </location>
    <ligand>
        <name>1-deoxy-D-xylulose 5-phosphate</name>
        <dbReference type="ChEBI" id="CHEBI:57792"/>
    </ligand>
</feature>
<dbReference type="GO" id="GO:0051484">
    <property type="term" value="P:isopentenyl diphosphate biosynthetic process, methylerythritol 4-phosphate pathway involved in terpenoid biosynthetic process"/>
    <property type="evidence" value="ECO:0007669"/>
    <property type="project" value="TreeGrafter"/>
</dbReference>
<dbReference type="Pfam" id="PF08436">
    <property type="entry name" value="DXP_redisom_C"/>
    <property type="match status" value="1"/>
</dbReference>
<dbReference type="PIRSF" id="PIRSF006205">
    <property type="entry name" value="Dxp_reductismrs"/>
    <property type="match status" value="1"/>
</dbReference>
<feature type="binding site" evidence="9">
    <location>
        <position position="150"/>
    </location>
    <ligand>
        <name>1-deoxy-D-xylulose 5-phosphate</name>
        <dbReference type="ChEBI" id="CHEBI:57792"/>
    </ligand>
</feature>
<dbReference type="InterPro" id="IPR013644">
    <property type="entry name" value="DXP_reductoisomerase_C"/>
</dbReference>
<keyword evidence="9" id="KW-0460">Magnesium</keyword>
<dbReference type="GO" id="GO:0030145">
    <property type="term" value="F:manganese ion binding"/>
    <property type="evidence" value="ECO:0007669"/>
    <property type="project" value="TreeGrafter"/>
</dbReference>
<dbReference type="Gene3D" id="3.40.50.720">
    <property type="entry name" value="NAD(P)-binding Rossmann-like Domain"/>
    <property type="match status" value="2"/>
</dbReference>
<comment type="caution">
    <text evidence="13">The sequence shown here is derived from an EMBL/GenBank/DDBJ whole genome shotgun (WGS) entry which is preliminary data.</text>
</comment>
<dbReference type="Pfam" id="PF13288">
    <property type="entry name" value="DXPR_C"/>
    <property type="match status" value="1"/>
</dbReference>
<feature type="binding site" evidence="9">
    <location>
        <position position="179"/>
    </location>
    <ligand>
        <name>NADPH</name>
        <dbReference type="ChEBI" id="CHEBI:57783"/>
    </ligand>
</feature>
<dbReference type="HAMAP" id="MF_00183">
    <property type="entry name" value="DXP_reductoisom"/>
    <property type="match status" value="1"/>
</dbReference>
<dbReference type="InterPro" id="IPR003821">
    <property type="entry name" value="DXP_reductoisomerase"/>
</dbReference>
<dbReference type="InterPro" id="IPR026877">
    <property type="entry name" value="DXPR_C"/>
</dbReference>
<sequence>MRRVLILGSTGSIGTQALDVIRANPDRFELVGLAAGTQADLLAQQAEEFGVEDTALGSAEAEQLVRDVEADVVLNAITGSIGLGSTLAALKAGRTLALANKESLIVGGALVTALAAPGQIVPVDSEHSALAQALRSGTKQEVRRLVVTASGGPFRGRSRAQMAAVTPAEALAHPTWDMGRMVTTNSATLVNKGLEVIEAHLLFDVDYERIEVVVHPQSIVHSMVEFVDGSTIAQASPPDMRLPISLGLDWPNRVGGVGRPIDWTTAANWTFEPLDTAAFPSVALAKQVGRAGRTYPAVYNAANEQAVDAFHEGRLPFLGIVDTIERVVDAHDPPEELTVETLAAAEAWARATADRVIAASA</sequence>
<feature type="domain" description="1-deoxy-D-xylulose 5-phosphate reductoisomerase N-terminal" evidence="10">
    <location>
        <begin position="55"/>
        <end position="108"/>
    </location>
</feature>
<keyword evidence="4 9" id="KW-0521">NADP</keyword>
<feature type="binding site" evidence="9">
    <location>
        <position position="124"/>
    </location>
    <ligand>
        <name>Mn(2+)</name>
        <dbReference type="ChEBI" id="CHEBI:29035"/>
    </ligand>
</feature>
<feature type="domain" description="DXP reductoisomerase C-terminal" evidence="12">
    <location>
        <begin position="236"/>
        <end position="351"/>
    </location>
</feature>
<dbReference type="PATRIC" id="fig|582680.7.peg.3119"/>
<evidence type="ECO:0000256" key="9">
    <source>
        <dbReference type="HAMAP-Rule" id="MF_00183"/>
    </source>
</evidence>
<protein>
    <recommendedName>
        <fullName evidence="9">1-deoxy-D-xylulose 5-phosphate reductoisomerase</fullName>
        <shortName evidence="9">DXP reductoisomerase</shortName>
        <ecNumber evidence="9">1.1.1.267</ecNumber>
    </recommendedName>
    <alternativeName>
        <fullName evidence="9">1-deoxyxylulose-5-phosphate reductoisomerase</fullName>
    </alternativeName>
    <alternativeName>
        <fullName evidence="9">2-C-methyl-D-erythritol 4-phosphate synthase</fullName>
    </alternativeName>
</protein>
<feature type="binding site" evidence="9">
    <location>
        <position position="126"/>
    </location>
    <ligand>
        <name>Mn(2+)</name>
        <dbReference type="ChEBI" id="CHEBI:29035"/>
    </ligand>
</feature>
<organism evidence="13 14">
    <name type="scientific">Microbacterium azadirachtae</name>
    <dbReference type="NCBI Taxonomy" id="582680"/>
    <lineage>
        <taxon>Bacteria</taxon>
        <taxon>Bacillati</taxon>
        <taxon>Actinomycetota</taxon>
        <taxon>Actinomycetes</taxon>
        <taxon>Micrococcales</taxon>
        <taxon>Microbacteriaceae</taxon>
        <taxon>Microbacterium</taxon>
    </lineage>
</organism>